<feature type="non-terminal residue" evidence="2">
    <location>
        <position position="1"/>
    </location>
</feature>
<gene>
    <name evidence="2" type="ORF">Tci_869408</name>
</gene>
<name>A0A699SJN6_TANCI</name>
<feature type="compositionally biased region" description="Low complexity" evidence="1">
    <location>
        <begin position="1"/>
        <end position="13"/>
    </location>
</feature>
<reference evidence="2" key="1">
    <citation type="journal article" date="2019" name="Sci. Rep.">
        <title>Draft genome of Tanacetum cinerariifolium, the natural source of mosquito coil.</title>
        <authorList>
            <person name="Yamashiro T."/>
            <person name="Shiraishi A."/>
            <person name="Satake H."/>
            <person name="Nakayama K."/>
        </authorList>
    </citation>
    <scope>NUCLEOTIDE SEQUENCE</scope>
</reference>
<feature type="compositionally biased region" description="Polar residues" evidence="1">
    <location>
        <begin position="14"/>
        <end position="25"/>
    </location>
</feature>
<protein>
    <submittedName>
        <fullName evidence="2">Uncharacterized protein</fullName>
    </submittedName>
</protein>
<evidence type="ECO:0000313" key="2">
    <source>
        <dbReference type="EMBL" id="GFC97438.1"/>
    </source>
</evidence>
<sequence>SHSSSGKDGTSSGNHTTASGNTDMMNFNFRGNTYSGNLCSRGKTHLNST</sequence>
<organism evidence="2">
    <name type="scientific">Tanacetum cinerariifolium</name>
    <name type="common">Dalmatian daisy</name>
    <name type="synonym">Chrysanthemum cinerariifolium</name>
    <dbReference type="NCBI Taxonomy" id="118510"/>
    <lineage>
        <taxon>Eukaryota</taxon>
        <taxon>Viridiplantae</taxon>
        <taxon>Streptophyta</taxon>
        <taxon>Embryophyta</taxon>
        <taxon>Tracheophyta</taxon>
        <taxon>Spermatophyta</taxon>
        <taxon>Magnoliopsida</taxon>
        <taxon>eudicotyledons</taxon>
        <taxon>Gunneridae</taxon>
        <taxon>Pentapetalae</taxon>
        <taxon>asterids</taxon>
        <taxon>campanulids</taxon>
        <taxon>Asterales</taxon>
        <taxon>Asteraceae</taxon>
        <taxon>Asteroideae</taxon>
        <taxon>Anthemideae</taxon>
        <taxon>Anthemidinae</taxon>
        <taxon>Tanacetum</taxon>
    </lineage>
</organism>
<dbReference type="AlphaFoldDB" id="A0A699SJN6"/>
<accession>A0A699SJN6</accession>
<feature type="region of interest" description="Disordered" evidence="1">
    <location>
        <begin position="1"/>
        <end position="25"/>
    </location>
</feature>
<dbReference type="EMBL" id="BKCJ011166118">
    <property type="protein sequence ID" value="GFC97438.1"/>
    <property type="molecule type" value="Genomic_DNA"/>
</dbReference>
<evidence type="ECO:0000256" key="1">
    <source>
        <dbReference type="SAM" id="MobiDB-lite"/>
    </source>
</evidence>
<comment type="caution">
    <text evidence="2">The sequence shown here is derived from an EMBL/GenBank/DDBJ whole genome shotgun (WGS) entry which is preliminary data.</text>
</comment>
<proteinExistence type="predicted"/>